<organismHost>
    <name type="scientific">Panthera leo</name>
    <name type="common">Lion</name>
    <dbReference type="NCBI Taxonomy" id="9689"/>
</organismHost>
<organismHost>
    <name type="scientific">Felis catus</name>
    <name type="common">Cat</name>
    <name type="synonym">Felis silvestris catus</name>
    <dbReference type="NCBI Taxonomy" id="9685"/>
</organismHost>
<dbReference type="InterPro" id="IPR001875">
    <property type="entry name" value="DED_dom"/>
</dbReference>
<dbReference type="GeneID" id="1684940"/>
<accession>A0A858PWQ0</accession>
<reference evidence="4" key="1">
    <citation type="submission" date="2019-10" db="EMBL/GenBank/DDBJ databases">
        <title>Experimental infection of calves with contemporary bovine gammaherpesvirus type 4.</title>
        <authorList>
            <person name="Bauermann F."/>
            <person name="Kutish G."/>
            <person name="Diel D."/>
            <person name="Falkenberg S."/>
            <person name="Martins M."/>
            <person name="Flores E."/>
        </authorList>
    </citation>
    <scope>NUCLEOTIDE SEQUENCE</scope>
    <source>
        <strain evidence="4">SD16-38</strain>
    </source>
</reference>
<sequence>MVTRDVLLAIETHLNQNEKTFVMYFLLDPYIPKECEDFLPTLENLHSKRKIIYPILIELMYILQRFDLLRSIFLLDHRFVKDQITSSHWNYISPYKQLIFSIGQNIDDEDLISIKFISMNYIGKSPSKIKNYLDWVRALEKVAMVGPDNLDLFETLFKQIHRMDIVKMIKNYRTRETLQITL</sequence>
<keyword evidence="1" id="KW-0053">Apoptosis</keyword>
<dbReference type="KEGG" id="vg:1684940"/>
<dbReference type="SUPFAM" id="SSF47986">
    <property type="entry name" value="DEATH domain"/>
    <property type="match status" value="1"/>
</dbReference>
<feature type="domain" description="DED" evidence="3">
    <location>
        <begin position="94"/>
        <end position="171"/>
    </location>
</feature>
<protein>
    <submittedName>
        <fullName evidence="4">V-FLIP</fullName>
    </submittedName>
</protein>
<evidence type="ECO:0000256" key="1">
    <source>
        <dbReference type="ARBA" id="ARBA00022703"/>
    </source>
</evidence>
<evidence type="ECO:0000313" key="4">
    <source>
        <dbReference type="EMBL" id="QJC19127.1"/>
    </source>
</evidence>
<dbReference type="Gene3D" id="1.10.533.10">
    <property type="entry name" value="Death Domain, Fas"/>
    <property type="match status" value="2"/>
</dbReference>
<dbReference type="PANTHER" id="PTHR48169:SF7">
    <property type="entry name" value="CASPASE 10"/>
    <property type="match status" value="1"/>
</dbReference>
<feature type="domain" description="DED" evidence="3">
    <location>
        <begin position="2"/>
        <end position="74"/>
    </location>
</feature>
<evidence type="ECO:0000256" key="2">
    <source>
        <dbReference type="ARBA" id="ARBA00022737"/>
    </source>
</evidence>
<organismHost>
    <name type="scientific">Bos taurus</name>
    <name type="common">Bovine</name>
    <dbReference type="NCBI Taxonomy" id="9913"/>
</organismHost>
<keyword evidence="2" id="KW-0677">Repeat</keyword>
<dbReference type="RefSeq" id="NP_076565.1">
    <property type="nucleotide sequence ID" value="NC_002665.1"/>
</dbReference>
<organism evidence="4">
    <name type="scientific">Bovine herpesvirus 4</name>
    <name type="common">BoHV-4</name>
    <name type="synonym">Movar virus</name>
    <dbReference type="NCBI Taxonomy" id="10385"/>
    <lineage>
        <taxon>Viruses</taxon>
        <taxon>Duplodnaviria</taxon>
        <taxon>Heunggongvirae</taxon>
        <taxon>Peploviricota</taxon>
        <taxon>Herviviricetes</taxon>
        <taxon>Herpesvirales</taxon>
        <taxon>Orthoherpesviridae</taxon>
        <taxon>Gammaherpesvirinae</taxon>
        <taxon>Rhadinovirus</taxon>
        <taxon>Rhadinovirus bovinegamma4</taxon>
    </lineage>
</organism>
<proteinExistence type="predicted"/>
<dbReference type="PROSITE" id="PS50168">
    <property type="entry name" value="DED"/>
    <property type="match status" value="2"/>
</dbReference>
<evidence type="ECO:0000259" key="3">
    <source>
        <dbReference type="PROSITE" id="PS50168"/>
    </source>
</evidence>
<dbReference type="SMART" id="SM00031">
    <property type="entry name" value="DED"/>
    <property type="match status" value="2"/>
</dbReference>
<dbReference type="FunFam" id="1.10.533.10:FF:000016">
    <property type="entry name" value="CASP8 and FADD-like apoptosis regulator"/>
    <property type="match status" value="1"/>
</dbReference>
<dbReference type="InterPro" id="IPR011029">
    <property type="entry name" value="DEATH-like_dom_sf"/>
</dbReference>
<dbReference type="EMBL" id="MN551083">
    <property type="protein sequence ID" value="QJC19127.1"/>
    <property type="molecule type" value="Genomic_DNA"/>
</dbReference>
<dbReference type="Pfam" id="PF01335">
    <property type="entry name" value="DED"/>
    <property type="match status" value="1"/>
</dbReference>
<dbReference type="PANTHER" id="PTHR48169">
    <property type="entry name" value="DED DOMAIN-CONTAINING PROTEIN"/>
    <property type="match status" value="1"/>
</dbReference>
<name>A0A858PWQ0_BHV4</name>